<dbReference type="EMBL" id="RCUW01000004">
    <property type="protein sequence ID" value="RLP69644.1"/>
    <property type="molecule type" value="Genomic_DNA"/>
</dbReference>
<feature type="domain" description="LysR substrate-binding" evidence="6">
    <location>
        <begin position="24"/>
        <end position="196"/>
    </location>
</feature>
<evidence type="ECO:0000256" key="1">
    <source>
        <dbReference type="ARBA" id="ARBA00009437"/>
    </source>
</evidence>
<dbReference type="SUPFAM" id="SSF53850">
    <property type="entry name" value="Periplasmic binding protein-like II"/>
    <property type="match status" value="1"/>
</dbReference>
<dbReference type="GO" id="GO:0032993">
    <property type="term" value="C:protein-DNA complex"/>
    <property type="evidence" value="ECO:0007669"/>
    <property type="project" value="TreeGrafter"/>
</dbReference>
<name>A0A3L6ZNX5_9MICO</name>
<dbReference type="AlphaFoldDB" id="A0A3L6ZNX5"/>
<organism evidence="7 8">
    <name type="scientific">Mycetocola reblochoni</name>
    <dbReference type="NCBI Taxonomy" id="331618"/>
    <lineage>
        <taxon>Bacteria</taxon>
        <taxon>Bacillati</taxon>
        <taxon>Actinomycetota</taxon>
        <taxon>Actinomycetes</taxon>
        <taxon>Micrococcales</taxon>
        <taxon>Microbacteriaceae</taxon>
        <taxon>Mycetocola</taxon>
    </lineage>
</organism>
<keyword evidence="2" id="KW-0805">Transcription regulation</keyword>
<evidence type="ECO:0000256" key="2">
    <source>
        <dbReference type="ARBA" id="ARBA00023015"/>
    </source>
</evidence>
<accession>A0A3L6ZNX5</accession>
<gene>
    <name evidence="7" type="ORF">D9V30_06835</name>
</gene>
<protein>
    <recommendedName>
        <fullName evidence="6">LysR substrate-binding domain-containing protein</fullName>
    </recommendedName>
</protein>
<evidence type="ECO:0000256" key="4">
    <source>
        <dbReference type="ARBA" id="ARBA00023163"/>
    </source>
</evidence>
<dbReference type="InterPro" id="IPR005119">
    <property type="entry name" value="LysR_subst-bd"/>
</dbReference>
<evidence type="ECO:0000256" key="3">
    <source>
        <dbReference type="ARBA" id="ARBA00023125"/>
    </source>
</evidence>
<feature type="region of interest" description="Disordered" evidence="5">
    <location>
        <begin position="199"/>
        <end position="264"/>
    </location>
</feature>
<feature type="compositionally biased region" description="Basic and acidic residues" evidence="5">
    <location>
        <begin position="219"/>
        <end position="236"/>
    </location>
</feature>
<dbReference type="Proteomes" id="UP000275395">
    <property type="component" value="Unassembled WGS sequence"/>
</dbReference>
<proteinExistence type="inferred from homology"/>
<evidence type="ECO:0000256" key="5">
    <source>
        <dbReference type="SAM" id="MobiDB-lite"/>
    </source>
</evidence>
<comment type="caution">
    <text evidence="7">The sequence shown here is derived from an EMBL/GenBank/DDBJ whole genome shotgun (WGS) entry which is preliminary data.</text>
</comment>
<keyword evidence="4" id="KW-0804">Transcription</keyword>
<evidence type="ECO:0000313" key="8">
    <source>
        <dbReference type="Proteomes" id="UP000275395"/>
    </source>
</evidence>
<evidence type="ECO:0000259" key="6">
    <source>
        <dbReference type="Pfam" id="PF03466"/>
    </source>
</evidence>
<dbReference type="Gene3D" id="3.40.190.10">
    <property type="entry name" value="Periplasmic binding protein-like II"/>
    <property type="match status" value="2"/>
</dbReference>
<dbReference type="Pfam" id="PF03466">
    <property type="entry name" value="LysR_substrate"/>
    <property type="match status" value="1"/>
</dbReference>
<comment type="similarity">
    <text evidence="1">Belongs to the LysR transcriptional regulatory family.</text>
</comment>
<evidence type="ECO:0000313" key="7">
    <source>
        <dbReference type="EMBL" id="RLP69644.1"/>
    </source>
</evidence>
<dbReference type="PANTHER" id="PTHR30346">
    <property type="entry name" value="TRANSCRIPTIONAL DUAL REGULATOR HCAR-RELATED"/>
    <property type="match status" value="1"/>
</dbReference>
<dbReference type="GO" id="GO:0003677">
    <property type="term" value="F:DNA binding"/>
    <property type="evidence" value="ECO:0007669"/>
    <property type="project" value="UniProtKB-KW"/>
</dbReference>
<reference evidence="7 8" key="1">
    <citation type="submission" date="2018-10" db="EMBL/GenBank/DDBJ databases">
        <authorList>
            <person name="Li J."/>
        </authorList>
    </citation>
    <scope>NUCLEOTIDE SEQUENCE [LARGE SCALE GENOMIC DNA]</scope>
    <source>
        <strain evidence="7 8">JCM 30549</strain>
    </source>
</reference>
<sequence length="264" mass="28050">MHVTDSPAPAPLRLGHTIGTSPGKWLRVWAERFPRRRIELVALPEDAGVDALVEERLDAALLRHPADQEKPDRSRRVTLYRESIALVVSIEHPLAEQDGLTMPELVGEPRAISSGSVTEVRAVAGNADDGSIDTPALLALVATGAVVGITTHPLARASSRKDVAVHVLADADGPAVSLFWPDGEDAVIQELLGVMRGRKAASSRGELAGDSTSSTGTGRAEEESRAGRDRNGDRRAASPRGGQAARRDRGSQGGKPGSRRRGRR</sequence>
<dbReference type="GO" id="GO:0003700">
    <property type="term" value="F:DNA-binding transcription factor activity"/>
    <property type="evidence" value="ECO:0007669"/>
    <property type="project" value="TreeGrafter"/>
</dbReference>
<dbReference type="PANTHER" id="PTHR30346:SF0">
    <property type="entry name" value="HCA OPERON TRANSCRIPTIONAL ACTIVATOR HCAR"/>
    <property type="match status" value="1"/>
</dbReference>
<keyword evidence="3" id="KW-0238">DNA-binding</keyword>